<evidence type="ECO:0000259" key="4">
    <source>
        <dbReference type="PROSITE" id="PS50222"/>
    </source>
</evidence>
<feature type="compositionally biased region" description="Polar residues" evidence="3">
    <location>
        <begin position="42"/>
        <end position="51"/>
    </location>
</feature>
<feature type="compositionally biased region" description="Low complexity" evidence="3">
    <location>
        <begin position="57"/>
        <end position="72"/>
    </location>
</feature>
<organism evidence="5 6">
    <name type="scientific">Oryctolagus cuniculus</name>
    <name type="common">Rabbit</name>
    <dbReference type="NCBI Taxonomy" id="9986"/>
    <lineage>
        <taxon>Eukaryota</taxon>
        <taxon>Metazoa</taxon>
        <taxon>Chordata</taxon>
        <taxon>Craniata</taxon>
        <taxon>Vertebrata</taxon>
        <taxon>Euteleostomi</taxon>
        <taxon>Mammalia</taxon>
        <taxon>Eutheria</taxon>
        <taxon>Euarchontoglires</taxon>
        <taxon>Glires</taxon>
        <taxon>Lagomorpha</taxon>
        <taxon>Leporidae</taxon>
        <taxon>Oryctolagus</taxon>
    </lineage>
</organism>
<dbReference type="STRING" id="9986.ENSOCUP00000041140"/>
<evidence type="ECO:0000256" key="2">
    <source>
        <dbReference type="ARBA" id="ARBA00022837"/>
    </source>
</evidence>
<dbReference type="Gene3D" id="1.10.238.10">
    <property type="entry name" value="EF-hand"/>
    <property type="match status" value="1"/>
</dbReference>
<keyword evidence="6" id="KW-1185">Reference proteome</keyword>
<dbReference type="EMBL" id="AAGW02039818">
    <property type="status" value="NOT_ANNOTATED_CDS"/>
    <property type="molecule type" value="Genomic_DNA"/>
</dbReference>
<dbReference type="InterPro" id="IPR043520">
    <property type="entry name" value="SPT21"/>
</dbReference>
<dbReference type="AlphaFoldDB" id="A0A5F9D5Z0"/>
<dbReference type="InParanoid" id="A0A5F9D5Z0"/>
<dbReference type="Bgee" id="ENSOCUG00000026483">
    <property type="expression patterns" value="Expressed in testis and 7 other cell types or tissues"/>
</dbReference>
<dbReference type="InterPro" id="IPR011992">
    <property type="entry name" value="EF-hand-dom_pair"/>
</dbReference>
<dbReference type="Ensembl" id="ENSOCUT00000045316.1">
    <property type="protein sequence ID" value="ENSOCUP00000041140.1"/>
    <property type="gene ID" value="ENSOCUG00000026483.2"/>
</dbReference>
<dbReference type="PANTHER" id="PTHR47500">
    <property type="entry name" value="EF-HAND CALCIUM-BINDING DOMAIN-CONTAINING PROTEIN"/>
    <property type="match status" value="1"/>
</dbReference>
<dbReference type="GeneTree" id="ENSGT00940000163904"/>
<feature type="domain" description="EF-hand" evidence="4">
    <location>
        <begin position="141"/>
        <end position="176"/>
    </location>
</feature>
<dbReference type="PROSITE" id="PS00018">
    <property type="entry name" value="EF_HAND_1"/>
    <property type="match status" value="1"/>
</dbReference>
<dbReference type="SUPFAM" id="SSF47473">
    <property type="entry name" value="EF-hand"/>
    <property type="match status" value="1"/>
</dbReference>
<reference evidence="5" key="2">
    <citation type="submission" date="2025-08" db="UniProtKB">
        <authorList>
            <consortium name="Ensembl"/>
        </authorList>
    </citation>
    <scope>IDENTIFICATION</scope>
    <source>
        <strain evidence="5">Thorbecke</strain>
    </source>
</reference>
<dbReference type="Proteomes" id="UP000001811">
    <property type="component" value="Chromosome 19"/>
</dbReference>
<evidence type="ECO:0000256" key="1">
    <source>
        <dbReference type="ARBA" id="ARBA00022723"/>
    </source>
</evidence>
<reference evidence="5 6" key="1">
    <citation type="journal article" date="2011" name="Nature">
        <title>A high-resolution map of human evolutionary constraint using 29 mammals.</title>
        <authorList>
            <person name="Lindblad-Toh K."/>
            <person name="Garber M."/>
            <person name="Zuk O."/>
            <person name="Lin M.F."/>
            <person name="Parker B.J."/>
            <person name="Washietl S."/>
            <person name="Kheradpour P."/>
            <person name="Ernst J."/>
            <person name="Jordan G."/>
            <person name="Mauceli E."/>
            <person name="Ward L.D."/>
            <person name="Lowe C.B."/>
            <person name="Holloway A.K."/>
            <person name="Clamp M."/>
            <person name="Gnerre S."/>
            <person name="Alfoldi J."/>
            <person name="Beal K."/>
            <person name="Chang J."/>
            <person name="Clawson H."/>
            <person name="Cuff J."/>
            <person name="Di Palma F."/>
            <person name="Fitzgerald S."/>
            <person name="Flicek P."/>
            <person name="Guttman M."/>
            <person name="Hubisz M.J."/>
            <person name="Jaffe D.B."/>
            <person name="Jungreis I."/>
            <person name="Kent W.J."/>
            <person name="Kostka D."/>
            <person name="Lara M."/>
            <person name="Martins A.L."/>
            <person name="Massingham T."/>
            <person name="Moltke I."/>
            <person name="Raney B.J."/>
            <person name="Rasmussen M.D."/>
            <person name="Robinson J."/>
            <person name="Stark A."/>
            <person name="Vilella A.J."/>
            <person name="Wen J."/>
            <person name="Xie X."/>
            <person name="Zody M.C."/>
            <person name="Baldwin J."/>
            <person name="Bloom T."/>
            <person name="Chin C.W."/>
            <person name="Heiman D."/>
            <person name="Nicol R."/>
            <person name="Nusbaum C."/>
            <person name="Young S."/>
            <person name="Wilkinson J."/>
            <person name="Worley K.C."/>
            <person name="Kovar C.L."/>
            <person name="Muzny D.M."/>
            <person name="Gibbs R.A."/>
            <person name="Cree A."/>
            <person name="Dihn H.H."/>
            <person name="Fowler G."/>
            <person name="Jhangiani S."/>
            <person name="Joshi V."/>
            <person name="Lee S."/>
            <person name="Lewis L.R."/>
            <person name="Nazareth L.V."/>
            <person name="Okwuonu G."/>
            <person name="Santibanez J."/>
            <person name="Warren W.C."/>
            <person name="Mardis E.R."/>
            <person name="Weinstock G.M."/>
            <person name="Wilson R.K."/>
            <person name="Delehaunty K."/>
            <person name="Dooling D."/>
            <person name="Fronik C."/>
            <person name="Fulton L."/>
            <person name="Fulton B."/>
            <person name="Graves T."/>
            <person name="Minx P."/>
            <person name="Sodergren E."/>
            <person name="Birney E."/>
            <person name="Margulies E.H."/>
            <person name="Herrero J."/>
            <person name="Green E.D."/>
            <person name="Haussler D."/>
            <person name="Siepel A."/>
            <person name="Goldman N."/>
            <person name="Pollard K.S."/>
            <person name="Pedersen J.S."/>
            <person name="Lander E.S."/>
            <person name="Kellis M."/>
        </authorList>
    </citation>
    <scope>NUCLEOTIDE SEQUENCE [LARGE SCALE GENOMIC DNA]</scope>
    <source>
        <strain evidence="5 6">Thorbecke inbred</strain>
    </source>
</reference>
<proteinExistence type="predicted"/>
<feature type="compositionally biased region" description="Polar residues" evidence="3">
    <location>
        <begin position="339"/>
        <end position="350"/>
    </location>
</feature>
<dbReference type="GO" id="GO:0005509">
    <property type="term" value="F:calcium ion binding"/>
    <property type="evidence" value="ECO:0007669"/>
    <property type="project" value="InterPro"/>
</dbReference>
<sequence length="363" mass="39764">LSGSRGQKTKRSALTQRRPPRKPQRLLTRDPGEEGAGRTQKGRVQQCSALSRRTEPAEAMATRAERTAQTARGVKGPSAAQPAQSGPDARSQSWTDESLQPLTCRQLAAFQDVFRLFSSSLTSTVDMRSIKVALHNAGIQLSPQEMCEALRQADLDGDGIVSFKDFLGVLTDDHRLAQCMGQVRSSRGLVPPKTGYYFKKQRTLRGSPGWKCGSRGQGRPARARAGPNFFCQAARLTGLSSAELARSLQRLHQAGARSPYSQIPKLAGRTRPERRTPGGTPRPDVRLPKRRQLSRPKLGSNLGPLSAHLTLRTPPAPAGPRSQLPEHRQPWKLAPSPPTLAQKQLLSPSPTCVRRPAMKSWHK</sequence>
<dbReference type="PANTHER" id="PTHR47500:SF4">
    <property type="entry name" value="EF-HAND CALCIUM BINDING DOMAIN 15"/>
    <property type="match status" value="1"/>
</dbReference>
<reference evidence="5" key="3">
    <citation type="submission" date="2025-09" db="UniProtKB">
        <authorList>
            <consortium name="Ensembl"/>
        </authorList>
    </citation>
    <scope>IDENTIFICATION</scope>
    <source>
        <strain evidence="5">Thorbecke</strain>
    </source>
</reference>
<dbReference type="InterPro" id="IPR002048">
    <property type="entry name" value="EF_hand_dom"/>
</dbReference>
<evidence type="ECO:0000313" key="5">
    <source>
        <dbReference type="Ensembl" id="ENSOCUP00000041140.1"/>
    </source>
</evidence>
<protein>
    <recommendedName>
        <fullName evidence="4">EF-hand domain-containing protein</fullName>
    </recommendedName>
</protein>
<dbReference type="PROSITE" id="PS50222">
    <property type="entry name" value="EF_HAND_2"/>
    <property type="match status" value="1"/>
</dbReference>
<dbReference type="Pfam" id="PF13833">
    <property type="entry name" value="EF-hand_8"/>
    <property type="match status" value="1"/>
</dbReference>
<evidence type="ECO:0000313" key="6">
    <source>
        <dbReference type="Proteomes" id="UP000001811"/>
    </source>
</evidence>
<evidence type="ECO:0000256" key="3">
    <source>
        <dbReference type="SAM" id="MobiDB-lite"/>
    </source>
</evidence>
<keyword evidence="2" id="KW-0106">Calcium</keyword>
<dbReference type="InterPro" id="IPR018247">
    <property type="entry name" value="EF_Hand_1_Ca_BS"/>
</dbReference>
<feature type="region of interest" description="Disordered" evidence="3">
    <location>
        <begin position="1"/>
        <end position="96"/>
    </location>
</feature>
<feature type="compositionally biased region" description="Basic and acidic residues" evidence="3">
    <location>
        <begin position="27"/>
        <end position="36"/>
    </location>
</feature>
<feature type="region of interest" description="Disordered" evidence="3">
    <location>
        <begin position="252"/>
        <end position="363"/>
    </location>
</feature>
<name>A0A5F9D5Z0_RABIT</name>
<keyword evidence="1" id="KW-0479">Metal-binding</keyword>
<accession>A0A5F9D5Z0</accession>